<keyword evidence="2" id="KW-0963">Cytoplasm</keyword>
<dbReference type="STRING" id="342668.A0A1B8GJ25"/>
<dbReference type="InterPro" id="IPR051980">
    <property type="entry name" value="WD_repeat_MORG1"/>
</dbReference>
<dbReference type="GeneID" id="28839518"/>
<comment type="similarity">
    <text evidence="3">Belongs to the WD repeat MORG1 family.</text>
</comment>
<dbReference type="Gene3D" id="2.130.10.10">
    <property type="entry name" value="YVTN repeat-like/Quinoprotein amine dehydrogenase"/>
    <property type="match status" value="1"/>
</dbReference>
<evidence type="ECO:0000313" key="6">
    <source>
        <dbReference type="EMBL" id="OBT95857.2"/>
    </source>
</evidence>
<dbReference type="GO" id="GO:0000398">
    <property type="term" value="P:mRNA splicing, via spliceosome"/>
    <property type="evidence" value="ECO:0007669"/>
    <property type="project" value="TreeGrafter"/>
</dbReference>
<evidence type="ECO:0000256" key="2">
    <source>
        <dbReference type="ARBA" id="ARBA00022490"/>
    </source>
</evidence>
<reference evidence="7" key="2">
    <citation type="journal article" date="2018" name="Nat. Commun.">
        <title>Extreme sensitivity to ultraviolet light in the fungal pathogen causing white-nose syndrome of bats.</title>
        <authorList>
            <person name="Palmer J.M."/>
            <person name="Drees K.P."/>
            <person name="Foster J.T."/>
            <person name="Lindner D.L."/>
        </authorList>
    </citation>
    <scope>NUCLEOTIDE SEQUENCE [LARGE SCALE GENOMIC DNA]</scope>
    <source>
        <strain evidence="7">UAMH 10579</strain>
    </source>
</reference>
<dbReference type="InterPro" id="IPR036322">
    <property type="entry name" value="WD40_repeat_dom_sf"/>
</dbReference>
<dbReference type="AlphaFoldDB" id="A0A1B8GJ25"/>
<evidence type="ECO:0000256" key="4">
    <source>
        <dbReference type="PROSITE-ProRule" id="PRU00221"/>
    </source>
</evidence>
<dbReference type="RefSeq" id="XP_018129590.2">
    <property type="nucleotide sequence ID" value="XM_018275586.2"/>
</dbReference>
<dbReference type="PANTHER" id="PTHR22842:SF3">
    <property type="entry name" value="WD REPEAT DOMAIN-CONTAINING PROTEIN 83"/>
    <property type="match status" value="1"/>
</dbReference>
<evidence type="ECO:0000256" key="3">
    <source>
        <dbReference type="ARBA" id="ARBA00038145"/>
    </source>
</evidence>
<protein>
    <submittedName>
        <fullName evidence="6">Uncharacterized protein</fullName>
    </submittedName>
</protein>
<dbReference type="EMBL" id="KV460232">
    <property type="protein sequence ID" value="OBT95857.2"/>
    <property type="molecule type" value="Genomic_DNA"/>
</dbReference>
<dbReference type="GO" id="GO:0005737">
    <property type="term" value="C:cytoplasm"/>
    <property type="evidence" value="ECO:0007669"/>
    <property type="project" value="UniProtKB-SubCell"/>
</dbReference>
<accession>A0A1B8GJ25</accession>
<feature type="repeat" description="WD" evidence="4">
    <location>
        <begin position="172"/>
        <end position="214"/>
    </location>
</feature>
<gene>
    <name evidence="6" type="ORF">VE01_06132</name>
</gene>
<feature type="region of interest" description="Disordered" evidence="5">
    <location>
        <begin position="42"/>
        <end position="61"/>
    </location>
</feature>
<dbReference type="SUPFAM" id="SSF50978">
    <property type="entry name" value="WD40 repeat-like"/>
    <property type="match status" value="1"/>
</dbReference>
<dbReference type="PROSITE" id="PS50082">
    <property type="entry name" value="WD_REPEATS_2"/>
    <property type="match status" value="2"/>
</dbReference>
<dbReference type="PROSITE" id="PS50294">
    <property type="entry name" value="WD_REPEATS_REGION"/>
    <property type="match status" value="1"/>
</dbReference>
<keyword evidence="7" id="KW-1185">Reference proteome</keyword>
<dbReference type="Pfam" id="PF00400">
    <property type="entry name" value="WD40"/>
    <property type="match status" value="2"/>
</dbReference>
<name>A0A1B8GJ25_9PEZI</name>
<reference evidence="6 7" key="1">
    <citation type="submission" date="2016-03" db="EMBL/GenBank/DDBJ databases">
        <title>Comparative genomics of Pseudogymnoascus destructans, the fungus causing white-nose syndrome of bats.</title>
        <authorList>
            <person name="Palmer J.M."/>
            <person name="Drees K.P."/>
            <person name="Foster J.T."/>
            <person name="Lindner D.L."/>
        </authorList>
    </citation>
    <scope>NUCLEOTIDE SEQUENCE [LARGE SCALE GENOMIC DNA]</scope>
    <source>
        <strain evidence="6 7">UAMH 10579</strain>
    </source>
</reference>
<proteinExistence type="inferred from homology"/>
<comment type="subcellular location">
    <subcellularLocation>
        <location evidence="1">Cytoplasm</location>
    </subcellularLocation>
</comment>
<dbReference type="PANTHER" id="PTHR22842">
    <property type="entry name" value="WD40 REPEAT PROTEIN"/>
    <property type="match status" value="1"/>
</dbReference>
<sequence length="402" mass="42707">MEGLDFDDDDAAVYLLSGRVRYLTTGITRNAPTHLTTYLHTSFSTTPSPPPIHQHKPKMTTTTPFPSTPIASLPGTPYPIHALAYSAAPAAYILTGSGDRAIRLYNPFPASGGPRGAVQPGKLVQTFEAHGYEVLDLCVASDNARFASCGGDRGVFLWDVATAKTTRRFGGQHGHTARINTVAFAGVDESVLVSGSFDASVRLWDAKASSMKPIQVLSEARDAVQVVLVSPARPAEVLAGSVDGRVRCYDIRMGRCVTDVIGEPVTSLCATGDGEGVLVGSLGGVRLMDRGNGGCLMKYEGAVGGEFRVRSCFGGRGERWVVSGSEADGEVVAWDTMTGGEVARVKVPKGVESGKKRLDAFGKERERRNVVSCVAWRSWKGRNQWCCAGTDGAVTVFGDAES</sequence>
<evidence type="ECO:0000256" key="5">
    <source>
        <dbReference type="SAM" id="MobiDB-lite"/>
    </source>
</evidence>
<feature type="repeat" description="WD" evidence="4">
    <location>
        <begin position="127"/>
        <end position="168"/>
    </location>
</feature>
<dbReference type="InterPro" id="IPR015943">
    <property type="entry name" value="WD40/YVTN_repeat-like_dom_sf"/>
</dbReference>
<evidence type="ECO:0000256" key="1">
    <source>
        <dbReference type="ARBA" id="ARBA00004496"/>
    </source>
</evidence>
<evidence type="ECO:0000313" key="7">
    <source>
        <dbReference type="Proteomes" id="UP000091956"/>
    </source>
</evidence>
<keyword evidence="4" id="KW-0853">WD repeat</keyword>
<dbReference type="GO" id="GO:0071013">
    <property type="term" value="C:catalytic step 2 spliceosome"/>
    <property type="evidence" value="ECO:0007669"/>
    <property type="project" value="TreeGrafter"/>
</dbReference>
<dbReference type="SMART" id="SM00320">
    <property type="entry name" value="WD40"/>
    <property type="match status" value="6"/>
</dbReference>
<organism evidence="6 7">
    <name type="scientific">Pseudogymnoascus verrucosus</name>
    <dbReference type="NCBI Taxonomy" id="342668"/>
    <lineage>
        <taxon>Eukaryota</taxon>
        <taxon>Fungi</taxon>
        <taxon>Dikarya</taxon>
        <taxon>Ascomycota</taxon>
        <taxon>Pezizomycotina</taxon>
        <taxon>Leotiomycetes</taxon>
        <taxon>Thelebolales</taxon>
        <taxon>Thelebolaceae</taxon>
        <taxon>Pseudogymnoascus</taxon>
    </lineage>
</organism>
<dbReference type="Proteomes" id="UP000091956">
    <property type="component" value="Unassembled WGS sequence"/>
</dbReference>
<dbReference type="InterPro" id="IPR001680">
    <property type="entry name" value="WD40_rpt"/>
</dbReference>